<protein>
    <submittedName>
        <fullName evidence="2">Type II toxin-antitoxin system VapC family toxin</fullName>
    </submittedName>
</protein>
<proteinExistence type="predicted"/>
<dbReference type="Gene3D" id="3.40.50.1010">
    <property type="entry name" value="5'-nuclease"/>
    <property type="match status" value="1"/>
</dbReference>
<evidence type="ECO:0000313" key="2">
    <source>
        <dbReference type="EMBL" id="MEN3070487.1"/>
    </source>
</evidence>
<dbReference type="EMBL" id="JBDIVE010000014">
    <property type="protein sequence ID" value="MEN3070487.1"/>
    <property type="molecule type" value="Genomic_DNA"/>
</dbReference>
<dbReference type="RefSeq" id="WP_345921264.1">
    <property type="nucleotide sequence ID" value="NZ_JBDIVE010000014.1"/>
</dbReference>
<name>A0ABU9Z3D5_9RHOO</name>
<reference evidence="2 3" key="1">
    <citation type="journal article" date="2018" name="Int. J. Syst. Evol. Microbiol.">
        <title>Uliginosibacterium sediminicola sp. nov., isolated from freshwater sediment.</title>
        <authorList>
            <person name="Hwang W.M."/>
            <person name="Kim S.M."/>
            <person name="Kang K."/>
            <person name="Ahn T.Y."/>
        </authorList>
    </citation>
    <scope>NUCLEOTIDE SEQUENCE [LARGE SCALE GENOMIC DNA]</scope>
    <source>
        <strain evidence="2 3">M1-21</strain>
    </source>
</reference>
<evidence type="ECO:0000313" key="3">
    <source>
        <dbReference type="Proteomes" id="UP001410394"/>
    </source>
</evidence>
<dbReference type="InterPro" id="IPR002716">
    <property type="entry name" value="PIN_dom"/>
</dbReference>
<comment type="caution">
    <text evidence="2">The sequence shown here is derived from an EMBL/GenBank/DDBJ whole genome shotgun (WGS) entry which is preliminary data.</text>
</comment>
<evidence type="ECO:0000259" key="1">
    <source>
        <dbReference type="Pfam" id="PF01850"/>
    </source>
</evidence>
<dbReference type="SUPFAM" id="SSF88723">
    <property type="entry name" value="PIN domain-like"/>
    <property type="match status" value="1"/>
</dbReference>
<sequence>MRYLLDTQLLLWAAGDSPCLPAAVRTLLVADEHDFLFSAASIWEVVIKGALGRDDFKVDANRLRRGLLANGYAELAISSEHALAVAGLPPLHGDPFDRILAAQSKVESLPLLTADAQLAAYAASGAPIQLNN</sequence>
<keyword evidence="3" id="KW-1185">Reference proteome</keyword>
<dbReference type="InterPro" id="IPR029060">
    <property type="entry name" value="PIN-like_dom_sf"/>
</dbReference>
<dbReference type="Proteomes" id="UP001410394">
    <property type="component" value="Unassembled WGS sequence"/>
</dbReference>
<accession>A0ABU9Z3D5</accession>
<organism evidence="2 3">
    <name type="scientific">Uliginosibacterium sediminicola</name>
    <dbReference type="NCBI Taxonomy" id="2024550"/>
    <lineage>
        <taxon>Bacteria</taxon>
        <taxon>Pseudomonadati</taxon>
        <taxon>Pseudomonadota</taxon>
        <taxon>Betaproteobacteria</taxon>
        <taxon>Rhodocyclales</taxon>
        <taxon>Zoogloeaceae</taxon>
        <taxon>Uliginosibacterium</taxon>
    </lineage>
</organism>
<dbReference type="Pfam" id="PF01850">
    <property type="entry name" value="PIN"/>
    <property type="match status" value="1"/>
</dbReference>
<gene>
    <name evidence="2" type="ORF">ABDB84_18530</name>
</gene>
<dbReference type="PANTHER" id="PTHR36173">
    <property type="entry name" value="RIBONUCLEASE VAPC16-RELATED"/>
    <property type="match status" value="1"/>
</dbReference>
<feature type="domain" description="PIN" evidence="1">
    <location>
        <begin position="3"/>
        <end position="122"/>
    </location>
</feature>
<dbReference type="InterPro" id="IPR052919">
    <property type="entry name" value="TA_system_RNase"/>
</dbReference>
<dbReference type="PANTHER" id="PTHR36173:SF2">
    <property type="entry name" value="RIBONUCLEASE VAPC16"/>
    <property type="match status" value="1"/>
</dbReference>
<dbReference type="CDD" id="cd09872">
    <property type="entry name" value="PIN_Sll0205-like"/>
    <property type="match status" value="1"/>
</dbReference>
<dbReference type="InterPro" id="IPR041705">
    <property type="entry name" value="PIN_Sll0205"/>
</dbReference>